<organism evidence="2 3">
    <name type="scientific">Leptospira wolffii</name>
    <dbReference type="NCBI Taxonomy" id="409998"/>
    <lineage>
        <taxon>Bacteria</taxon>
        <taxon>Pseudomonadati</taxon>
        <taxon>Spirochaetota</taxon>
        <taxon>Spirochaetia</taxon>
        <taxon>Leptospirales</taxon>
        <taxon>Leptospiraceae</taxon>
        <taxon>Leptospira</taxon>
    </lineage>
</organism>
<feature type="chain" id="PRO_5046672363" description="Outer membrane protein beta-barrel domain-containing protein" evidence="1">
    <location>
        <begin position="31"/>
        <end position="261"/>
    </location>
</feature>
<dbReference type="RefSeq" id="WP_135699666.1">
    <property type="nucleotide sequence ID" value="NZ_JBHILI010000005.1"/>
</dbReference>
<dbReference type="EMBL" id="JBHILJ010000004">
    <property type="protein sequence ID" value="MFB5736575.1"/>
    <property type="molecule type" value="Genomic_DNA"/>
</dbReference>
<accession>A0ABV5BMZ6</accession>
<reference evidence="2 3" key="1">
    <citation type="submission" date="2024-09" db="EMBL/GenBank/DDBJ databases">
        <title>Taxonomic and Genotyping Characterization of Leptospira Strains isolated from Multiple Sources in Colombia highlights the importance of intermediate species.</title>
        <authorList>
            <person name="Torres Higuera L."/>
            <person name="Rojas Tapias D."/>
            <person name="Jimenez Velasquez S."/>
            <person name="Renjifo Ibanez C."/>
        </authorList>
    </citation>
    <scope>NUCLEOTIDE SEQUENCE [LARGE SCALE GENOMIC DNA]</scope>
    <source>
        <strain evidence="2 3">Lep080</strain>
    </source>
</reference>
<proteinExistence type="predicted"/>
<evidence type="ECO:0000313" key="3">
    <source>
        <dbReference type="Proteomes" id="UP001580391"/>
    </source>
</evidence>
<sequence length="261" mass="28338">MKRKKVFHIGLKAAFSYALLSCLFSSGLFATDRESGNQNNSNWSVQYGFGFGAPTVQNPGIFGNPNAAIASTYLANSLFGGGSIDFATLALLSKTPEPPKVNSYGSRFYAEYAPGFIGFVFGMNADVLQFTFPQDNTLLFAALQQQASTGSIDSTLLSTLANPPAQKLGLNVTTLDFALNLHMNARKTVDPYFMLGLGVGGCDFNCYSGKVFGRLGVRFNLGGAYVFLEGEYNNYWIKYTDYQQTLQMNGPKATMGFGVYL</sequence>
<gene>
    <name evidence="2" type="ORF">ACE5IX_08660</name>
</gene>
<evidence type="ECO:0000256" key="1">
    <source>
        <dbReference type="SAM" id="SignalP"/>
    </source>
</evidence>
<name>A0ABV5BMZ6_9LEPT</name>
<comment type="caution">
    <text evidence="2">The sequence shown here is derived from an EMBL/GenBank/DDBJ whole genome shotgun (WGS) entry which is preliminary data.</text>
</comment>
<evidence type="ECO:0008006" key="4">
    <source>
        <dbReference type="Google" id="ProtNLM"/>
    </source>
</evidence>
<feature type="signal peptide" evidence="1">
    <location>
        <begin position="1"/>
        <end position="30"/>
    </location>
</feature>
<keyword evidence="1" id="KW-0732">Signal</keyword>
<protein>
    <recommendedName>
        <fullName evidence="4">Outer membrane protein beta-barrel domain-containing protein</fullName>
    </recommendedName>
</protein>
<keyword evidence="3" id="KW-1185">Reference proteome</keyword>
<dbReference type="Proteomes" id="UP001580391">
    <property type="component" value="Unassembled WGS sequence"/>
</dbReference>
<evidence type="ECO:0000313" key="2">
    <source>
        <dbReference type="EMBL" id="MFB5736575.1"/>
    </source>
</evidence>